<dbReference type="InterPro" id="IPR043502">
    <property type="entry name" value="DNA/RNA_pol_sf"/>
</dbReference>
<dbReference type="AlphaFoldDB" id="A0A1G2PEU9"/>
<evidence type="ECO:0000259" key="1">
    <source>
        <dbReference type="PROSITE" id="PS50878"/>
    </source>
</evidence>
<dbReference type="PANTHER" id="PTHR34047:SF8">
    <property type="entry name" value="PROTEIN YKFC"/>
    <property type="match status" value="1"/>
</dbReference>
<protein>
    <recommendedName>
        <fullName evidence="1">Reverse transcriptase domain-containing protein</fullName>
    </recommendedName>
</protein>
<evidence type="ECO:0000313" key="3">
    <source>
        <dbReference type="Proteomes" id="UP000176965"/>
    </source>
</evidence>
<reference evidence="2 3" key="1">
    <citation type="journal article" date="2016" name="Nat. Commun.">
        <title>Thousands of microbial genomes shed light on interconnected biogeochemical processes in an aquifer system.</title>
        <authorList>
            <person name="Anantharaman K."/>
            <person name="Brown C.T."/>
            <person name="Hug L.A."/>
            <person name="Sharon I."/>
            <person name="Castelle C.J."/>
            <person name="Probst A.J."/>
            <person name="Thomas B.C."/>
            <person name="Singh A."/>
            <person name="Wilkins M.J."/>
            <person name="Karaoz U."/>
            <person name="Brodie E.L."/>
            <person name="Williams K.H."/>
            <person name="Hubbard S.S."/>
            <person name="Banfield J.F."/>
        </authorList>
    </citation>
    <scope>NUCLEOTIDE SEQUENCE [LARGE SCALE GENOMIC DNA]</scope>
</reference>
<evidence type="ECO:0000313" key="2">
    <source>
        <dbReference type="EMBL" id="OHA46121.1"/>
    </source>
</evidence>
<dbReference type="PROSITE" id="PS50878">
    <property type="entry name" value="RT_POL"/>
    <property type="match status" value="1"/>
</dbReference>
<accession>A0A1G2PEU9</accession>
<gene>
    <name evidence="2" type="ORF">A2541_02855</name>
</gene>
<feature type="domain" description="Reverse transcriptase" evidence="1">
    <location>
        <begin position="60"/>
        <end position="289"/>
    </location>
</feature>
<dbReference type="PANTHER" id="PTHR34047">
    <property type="entry name" value="NUCLEAR INTRON MATURASE 1, MITOCHONDRIAL-RELATED"/>
    <property type="match status" value="1"/>
</dbReference>
<dbReference type="Proteomes" id="UP000176965">
    <property type="component" value="Unassembled WGS sequence"/>
</dbReference>
<organism evidence="2 3">
    <name type="scientific">Candidatus Taylorbacteria bacterium RIFOXYD2_FULL_36_9</name>
    <dbReference type="NCBI Taxonomy" id="1802338"/>
    <lineage>
        <taxon>Bacteria</taxon>
        <taxon>Candidatus Tayloriibacteriota</taxon>
    </lineage>
</organism>
<proteinExistence type="predicted"/>
<comment type="caution">
    <text evidence="2">The sequence shown here is derived from an EMBL/GenBank/DDBJ whole genome shotgun (WGS) entry which is preliminary data.</text>
</comment>
<dbReference type="STRING" id="1802338.A2541_02855"/>
<dbReference type="InterPro" id="IPR051083">
    <property type="entry name" value="GrpII_Intron_Splice-Mob/Def"/>
</dbReference>
<dbReference type="CDD" id="cd01651">
    <property type="entry name" value="RT_G2_intron"/>
    <property type="match status" value="1"/>
</dbReference>
<sequence length="354" mass="42235">MKKSNIMNNKGCAGGGRHSCNFYDVINIRNLYSAWKEFCRGKRSKIDIATFELKLEENLFDLHRQLENESWKPDPYQVFFVRDPKLREIHKASVRDRILYQAIYQALYPVFDKSFIFHSYSSRQEKGTHLGVRNFNKFLSKVSRNGRISGYVLKCDIRKFFDSINHEILLNLIKEKIFDKKLFNLIKQIIFSFEKTYGKGLPLGNVTSQLFANIYLNELDQFIKKELKVGYYLRYCDDFVILDRSKEQLNYYLEKIRDFCWQNLLLELHPNKVEIRKLHLGTDFLGYVSLFSHTVLRTRTKKRIFRRLGILKMEFESGRIEKDKLDHVTNSYLGMLKHCKGEKIKERIKEIFKI</sequence>
<dbReference type="SUPFAM" id="SSF56672">
    <property type="entry name" value="DNA/RNA polymerases"/>
    <property type="match status" value="1"/>
</dbReference>
<dbReference type="Pfam" id="PF00078">
    <property type="entry name" value="RVT_1"/>
    <property type="match status" value="1"/>
</dbReference>
<dbReference type="EMBL" id="MHSQ01000035">
    <property type="protein sequence ID" value="OHA46121.1"/>
    <property type="molecule type" value="Genomic_DNA"/>
</dbReference>
<dbReference type="InterPro" id="IPR000477">
    <property type="entry name" value="RT_dom"/>
</dbReference>
<name>A0A1G2PEU9_9BACT</name>